<dbReference type="OrthoDB" id="4253885at2759"/>
<dbReference type="AlphaFoldDB" id="A0A9W9VN97"/>
<evidence type="ECO:0000313" key="2">
    <source>
        <dbReference type="Proteomes" id="UP001147747"/>
    </source>
</evidence>
<name>A0A9W9VN97_9EURO</name>
<gene>
    <name evidence="1" type="ORF">N7509_008756</name>
</gene>
<proteinExistence type="predicted"/>
<dbReference type="Proteomes" id="UP001147747">
    <property type="component" value="Unassembled WGS sequence"/>
</dbReference>
<evidence type="ECO:0000313" key="1">
    <source>
        <dbReference type="EMBL" id="KAJ5386215.1"/>
    </source>
</evidence>
<dbReference type="GeneID" id="81372373"/>
<dbReference type="RefSeq" id="XP_056484013.1">
    <property type="nucleotide sequence ID" value="XM_056633393.1"/>
</dbReference>
<sequence>MPRREMSYQNHQTTGPLWNLIHKKCMIQDAFPATSYPTKRQAAMILDSDVARLSKTSKACNSKQP</sequence>
<keyword evidence="2" id="KW-1185">Reference proteome</keyword>
<protein>
    <submittedName>
        <fullName evidence="1">Uncharacterized protein</fullName>
    </submittedName>
</protein>
<reference evidence="1" key="1">
    <citation type="submission" date="2022-12" db="EMBL/GenBank/DDBJ databases">
        <authorList>
            <person name="Petersen C."/>
        </authorList>
    </citation>
    <scope>NUCLEOTIDE SEQUENCE</scope>
    <source>
        <strain evidence="1">IBT 29677</strain>
    </source>
</reference>
<reference evidence="1" key="2">
    <citation type="journal article" date="2023" name="IMA Fungus">
        <title>Comparative genomic study of the Penicillium genus elucidates a diverse pangenome and 15 lateral gene transfer events.</title>
        <authorList>
            <person name="Petersen C."/>
            <person name="Sorensen T."/>
            <person name="Nielsen M.R."/>
            <person name="Sondergaard T.E."/>
            <person name="Sorensen J.L."/>
            <person name="Fitzpatrick D.A."/>
            <person name="Frisvad J.C."/>
            <person name="Nielsen K.L."/>
        </authorList>
    </citation>
    <scope>NUCLEOTIDE SEQUENCE</scope>
    <source>
        <strain evidence="1">IBT 29677</strain>
    </source>
</reference>
<accession>A0A9W9VN97</accession>
<organism evidence="1 2">
    <name type="scientific">Penicillium cosmopolitanum</name>
    <dbReference type="NCBI Taxonomy" id="1131564"/>
    <lineage>
        <taxon>Eukaryota</taxon>
        <taxon>Fungi</taxon>
        <taxon>Dikarya</taxon>
        <taxon>Ascomycota</taxon>
        <taxon>Pezizomycotina</taxon>
        <taxon>Eurotiomycetes</taxon>
        <taxon>Eurotiomycetidae</taxon>
        <taxon>Eurotiales</taxon>
        <taxon>Aspergillaceae</taxon>
        <taxon>Penicillium</taxon>
    </lineage>
</organism>
<comment type="caution">
    <text evidence="1">The sequence shown here is derived from an EMBL/GenBank/DDBJ whole genome shotgun (WGS) entry which is preliminary data.</text>
</comment>
<dbReference type="EMBL" id="JAPZBU010000009">
    <property type="protein sequence ID" value="KAJ5386215.1"/>
    <property type="molecule type" value="Genomic_DNA"/>
</dbReference>